<sequence length="29" mass="3026">MTRANESAFAQLGETEATGSVIISKLTLS</sequence>
<proteinExistence type="predicted"/>
<name>A0A0E9QN20_ANGAN</name>
<accession>A0A0E9QN20</accession>
<dbReference type="AlphaFoldDB" id="A0A0E9QN20"/>
<protein>
    <submittedName>
        <fullName evidence="1">Uncharacterized protein</fullName>
    </submittedName>
</protein>
<evidence type="ECO:0000313" key="1">
    <source>
        <dbReference type="EMBL" id="JAH17720.1"/>
    </source>
</evidence>
<reference evidence="1" key="1">
    <citation type="submission" date="2014-11" db="EMBL/GenBank/DDBJ databases">
        <authorList>
            <person name="Amaro Gonzalez C."/>
        </authorList>
    </citation>
    <scope>NUCLEOTIDE SEQUENCE</scope>
</reference>
<reference evidence="1" key="2">
    <citation type="journal article" date="2015" name="Fish Shellfish Immunol.">
        <title>Early steps in the European eel (Anguilla anguilla)-Vibrio vulnificus interaction in the gills: Role of the RtxA13 toxin.</title>
        <authorList>
            <person name="Callol A."/>
            <person name="Pajuelo D."/>
            <person name="Ebbesson L."/>
            <person name="Teles M."/>
            <person name="MacKenzie S."/>
            <person name="Amaro C."/>
        </authorList>
    </citation>
    <scope>NUCLEOTIDE SEQUENCE</scope>
</reference>
<dbReference type="EMBL" id="GBXM01090857">
    <property type="protein sequence ID" value="JAH17720.1"/>
    <property type="molecule type" value="Transcribed_RNA"/>
</dbReference>
<organism evidence="1">
    <name type="scientific">Anguilla anguilla</name>
    <name type="common">European freshwater eel</name>
    <name type="synonym">Muraena anguilla</name>
    <dbReference type="NCBI Taxonomy" id="7936"/>
    <lineage>
        <taxon>Eukaryota</taxon>
        <taxon>Metazoa</taxon>
        <taxon>Chordata</taxon>
        <taxon>Craniata</taxon>
        <taxon>Vertebrata</taxon>
        <taxon>Euteleostomi</taxon>
        <taxon>Actinopterygii</taxon>
        <taxon>Neopterygii</taxon>
        <taxon>Teleostei</taxon>
        <taxon>Anguilliformes</taxon>
        <taxon>Anguillidae</taxon>
        <taxon>Anguilla</taxon>
    </lineage>
</organism>